<sequence length="299" mass="30599">MITVVRPGPLALLQDLGRPGLAAIGVPTSGAADRGQAALAHRLVGNRPDAALLETVLGGLELRSDDPLWCAVTGPATAVTVDGRPVGTHRRVLLPPDVPLVVAAPPRGLRHYVAVRGGLVPPPVLGSRSTDLLSGLGPAPLRAGDRLPVGDPTGPLPPAVRLPPPAAVGELWLTTGPRRDWLDGTGWSALVGTTWEVSAESNRVGVRLTGPPVPRRTDAELPSEGLVRGAVQLPPSGQPVLFGADHPVTGGYPVVAVLTPTSADAAAQLRPGDRVRLRFRPGPAGGAHPVEPGAPATAR</sequence>
<dbReference type="Gene3D" id="2.40.100.10">
    <property type="entry name" value="Cyclophilin-like"/>
    <property type="match status" value="1"/>
</dbReference>
<dbReference type="InterPro" id="IPR052708">
    <property type="entry name" value="PxpC"/>
</dbReference>
<dbReference type="PANTHER" id="PTHR43309">
    <property type="entry name" value="5-OXOPROLINASE SUBUNIT C"/>
    <property type="match status" value="1"/>
</dbReference>
<reference evidence="6 7" key="1">
    <citation type="submission" date="2020-07" db="EMBL/GenBank/DDBJ databases">
        <title>Sequencing the genomes of 1000 actinobacteria strains.</title>
        <authorList>
            <person name="Klenk H.-P."/>
        </authorList>
    </citation>
    <scope>NUCLEOTIDE SEQUENCE [LARGE SCALE GENOMIC DNA]</scope>
    <source>
        <strain evidence="6 7">DSM 100723</strain>
    </source>
</reference>
<dbReference type="RefSeq" id="WP_182558836.1">
    <property type="nucleotide sequence ID" value="NZ_JACGWT010000001.1"/>
</dbReference>
<evidence type="ECO:0000256" key="4">
    <source>
        <dbReference type="SAM" id="MobiDB-lite"/>
    </source>
</evidence>
<comment type="caution">
    <text evidence="6">The sequence shown here is derived from an EMBL/GenBank/DDBJ whole genome shotgun (WGS) entry which is preliminary data.</text>
</comment>
<dbReference type="NCBIfam" id="TIGR00724">
    <property type="entry name" value="urea_amlyse_rel"/>
    <property type="match status" value="1"/>
</dbReference>
<evidence type="ECO:0000313" key="7">
    <source>
        <dbReference type="Proteomes" id="UP000523079"/>
    </source>
</evidence>
<keyword evidence="3" id="KW-0067">ATP-binding</keyword>
<evidence type="ECO:0000256" key="2">
    <source>
        <dbReference type="ARBA" id="ARBA00022801"/>
    </source>
</evidence>
<name>A0A7W3P4W0_9ACTN</name>
<evidence type="ECO:0000313" key="6">
    <source>
        <dbReference type="EMBL" id="MBA8793319.1"/>
    </source>
</evidence>
<dbReference type="AlphaFoldDB" id="A0A7W3P4W0"/>
<dbReference type="GO" id="GO:0016787">
    <property type="term" value="F:hydrolase activity"/>
    <property type="evidence" value="ECO:0007669"/>
    <property type="project" value="UniProtKB-KW"/>
</dbReference>
<dbReference type="PANTHER" id="PTHR43309:SF3">
    <property type="entry name" value="5-OXOPROLINASE SUBUNIT C"/>
    <property type="match status" value="1"/>
</dbReference>
<accession>A0A7W3P4W0</accession>
<organism evidence="6 7">
    <name type="scientific">Microlunatus kandeliicorticis</name>
    <dbReference type="NCBI Taxonomy" id="1759536"/>
    <lineage>
        <taxon>Bacteria</taxon>
        <taxon>Bacillati</taxon>
        <taxon>Actinomycetota</taxon>
        <taxon>Actinomycetes</taxon>
        <taxon>Propionibacteriales</taxon>
        <taxon>Propionibacteriaceae</taxon>
        <taxon>Microlunatus</taxon>
    </lineage>
</organism>
<evidence type="ECO:0000256" key="3">
    <source>
        <dbReference type="ARBA" id="ARBA00022840"/>
    </source>
</evidence>
<dbReference type="EMBL" id="JACGWT010000001">
    <property type="protein sequence ID" value="MBA8793319.1"/>
    <property type="molecule type" value="Genomic_DNA"/>
</dbReference>
<gene>
    <name evidence="6" type="ORF">FHX74_000913</name>
</gene>
<keyword evidence="2" id="KW-0378">Hydrolase</keyword>
<evidence type="ECO:0000256" key="1">
    <source>
        <dbReference type="ARBA" id="ARBA00022741"/>
    </source>
</evidence>
<protein>
    <submittedName>
        <fullName evidence="6">Biotin-dependent carboxylase-like uncharacterized protein</fullName>
    </submittedName>
</protein>
<dbReference type="SMART" id="SM00797">
    <property type="entry name" value="AHS2"/>
    <property type="match status" value="1"/>
</dbReference>
<dbReference type="InterPro" id="IPR029000">
    <property type="entry name" value="Cyclophilin-like_dom_sf"/>
</dbReference>
<evidence type="ECO:0000259" key="5">
    <source>
        <dbReference type="SMART" id="SM00797"/>
    </source>
</evidence>
<keyword evidence="1" id="KW-0547">Nucleotide-binding</keyword>
<keyword evidence="7" id="KW-1185">Reference proteome</keyword>
<feature type="region of interest" description="Disordered" evidence="4">
    <location>
        <begin position="280"/>
        <end position="299"/>
    </location>
</feature>
<dbReference type="GO" id="GO:0005524">
    <property type="term" value="F:ATP binding"/>
    <property type="evidence" value="ECO:0007669"/>
    <property type="project" value="UniProtKB-KW"/>
</dbReference>
<proteinExistence type="predicted"/>
<dbReference type="InterPro" id="IPR003778">
    <property type="entry name" value="CT_A_B"/>
</dbReference>
<dbReference type="Proteomes" id="UP000523079">
    <property type="component" value="Unassembled WGS sequence"/>
</dbReference>
<dbReference type="Pfam" id="PF02626">
    <property type="entry name" value="CT_A_B"/>
    <property type="match status" value="1"/>
</dbReference>
<feature type="domain" description="Carboxyltransferase" evidence="5">
    <location>
        <begin position="23"/>
        <end position="298"/>
    </location>
</feature>
<dbReference type="SUPFAM" id="SSF50891">
    <property type="entry name" value="Cyclophilin-like"/>
    <property type="match status" value="1"/>
</dbReference>